<proteinExistence type="predicted"/>
<name>A0A5P8PRE1_9CAUD</name>
<sequence>MKNKFRVGDYVQSNYNARWKGIVLEVTKRGRCSVTNRKLNPLVKVQVLLNSNGHPPKERTVNTYDSGCFTKINKPKEITNDPNLLP</sequence>
<protein>
    <submittedName>
        <fullName evidence="1">Uncharacterized protein</fullName>
    </submittedName>
</protein>
<dbReference type="EMBL" id="MN584918">
    <property type="protein sequence ID" value="QFR59825.1"/>
    <property type="molecule type" value="Genomic_DNA"/>
</dbReference>
<organism evidence="1 2">
    <name type="scientific">Vibrio phage phi50-12</name>
    <dbReference type="NCBI Taxonomy" id="2654972"/>
    <lineage>
        <taxon>Viruses</taxon>
        <taxon>Duplodnaviria</taxon>
        <taxon>Heunggongvirae</taxon>
        <taxon>Uroviricota</taxon>
        <taxon>Caudoviricetes</taxon>
        <taxon>Schitoviridae</taxon>
        <taxon>Penintadodekavirus</taxon>
        <taxon>Penintadodekavirus 5012</taxon>
    </lineage>
</organism>
<reference evidence="1 2" key="1">
    <citation type="submission" date="2019-10" db="EMBL/GenBank/DDBJ databases">
        <authorList>
            <person name="Lin L.C."/>
        </authorList>
    </citation>
    <scope>NUCLEOTIDE SEQUENCE [LARGE SCALE GENOMIC DNA]</scope>
</reference>
<accession>A0A5P8PRE1</accession>
<evidence type="ECO:0000313" key="2">
    <source>
        <dbReference type="Proteomes" id="UP000325783"/>
    </source>
</evidence>
<gene>
    <name evidence="1" type="ORF">VOWphi5012_041</name>
</gene>
<evidence type="ECO:0000313" key="1">
    <source>
        <dbReference type="EMBL" id="QFR59825.1"/>
    </source>
</evidence>
<keyword evidence="2" id="KW-1185">Reference proteome</keyword>
<dbReference type="Proteomes" id="UP000325783">
    <property type="component" value="Segment"/>
</dbReference>